<dbReference type="Gene3D" id="3.20.20.140">
    <property type="entry name" value="Metal-dependent hydrolases"/>
    <property type="match status" value="1"/>
</dbReference>
<dbReference type="GO" id="GO:0016788">
    <property type="term" value="F:hydrolase activity, acting on ester bonds"/>
    <property type="evidence" value="ECO:0007669"/>
    <property type="project" value="InterPro"/>
</dbReference>
<keyword evidence="1" id="KW-0479">Metal-binding</keyword>
<evidence type="ECO:0000313" key="2">
    <source>
        <dbReference type="EMBL" id="HJC37065.1"/>
    </source>
</evidence>
<name>A0A9D2SX33_9FIRM</name>
<comment type="caution">
    <text evidence="2">The sequence shown here is derived from an EMBL/GenBank/DDBJ whole genome shotgun (WGS) entry which is preliminary data.</text>
</comment>
<dbReference type="InterPro" id="IPR001130">
    <property type="entry name" value="TatD-like"/>
</dbReference>
<reference evidence="2" key="2">
    <citation type="submission" date="2021-04" db="EMBL/GenBank/DDBJ databases">
        <authorList>
            <person name="Gilroy R."/>
        </authorList>
    </citation>
    <scope>NUCLEOTIDE SEQUENCE</scope>
    <source>
        <strain evidence="2">CHK187-11901</strain>
    </source>
</reference>
<dbReference type="Pfam" id="PF01026">
    <property type="entry name" value="TatD_DNase"/>
    <property type="match status" value="1"/>
</dbReference>
<dbReference type="PANTHER" id="PTHR46124">
    <property type="entry name" value="D-AMINOACYL-TRNA DEACYLASE"/>
    <property type="match status" value="1"/>
</dbReference>
<organism evidence="2 3">
    <name type="scientific">Candidatus Merdibacter merdavium</name>
    <dbReference type="NCBI Taxonomy" id="2838692"/>
    <lineage>
        <taxon>Bacteria</taxon>
        <taxon>Bacillati</taxon>
        <taxon>Bacillota</taxon>
        <taxon>Erysipelotrichia</taxon>
        <taxon>Erysipelotrichales</taxon>
        <taxon>Erysipelotrichaceae</taxon>
        <taxon>Merdibacter</taxon>
    </lineage>
</organism>
<keyword evidence="2" id="KW-0378">Hydrolase</keyword>
<gene>
    <name evidence="2" type="ORF">H9702_08065</name>
</gene>
<feature type="binding site" evidence="1">
    <location>
        <position position="7"/>
    </location>
    <ligand>
        <name>a divalent metal cation</name>
        <dbReference type="ChEBI" id="CHEBI:60240"/>
        <label>1</label>
    </ligand>
</feature>
<evidence type="ECO:0000313" key="3">
    <source>
        <dbReference type="Proteomes" id="UP000823896"/>
    </source>
</evidence>
<accession>A0A9D2SX33</accession>
<feature type="binding site" evidence="1">
    <location>
        <position position="181"/>
    </location>
    <ligand>
        <name>a divalent metal cation</name>
        <dbReference type="ChEBI" id="CHEBI:60240"/>
        <label>1</label>
    </ligand>
</feature>
<proteinExistence type="predicted"/>
<dbReference type="GO" id="GO:0046872">
    <property type="term" value="F:metal ion binding"/>
    <property type="evidence" value="ECO:0007669"/>
    <property type="project" value="UniProtKB-KW"/>
</dbReference>
<evidence type="ECO:0000256" key="1">
    <source>
        <dbReference type="PIRSR" id="PIRSR005902-1"/>
    </source>
</evidence>
<protein>
    <submittedName>
        <fullName evidence="2">TatD family hydrolase</fullName>
    </submittedName>
</protein>
<dbReference type="InterPro" id="IPR032466">
    <property type="entry name" value="Metal_Hydrolase"/>
</dbReference>
<feature type="binding site" evidence="1">
    <location>
        <position position="134"/>
    </location>
    <ligand>
        <name>a divalent metal cation</name>
        <dbReference type="ChEBI" id="CHEBI:60240"/>
        <label>2</label>
    </ligand>
</feature>
<dbReference type="Proteomes" id="UP000823896">
    <property type="component" value="Unassembled WGS sequence"/>
</dbReference>
<feature type="binding site" evidence="1">
    <location>
        <position position="112"/>
    </location>
    <ligand>
        <name>a divalent metal cation</name>
        <dbReference type="ChEBI" id="CHEBI:60240"/>
        <label>2</label>
    </ligand>
</feature>
<dbReference type="SUPFAM" id="SSF51556">
    <property type="entry name" value="Metallo-dependent hydrolases"/>
    <property type="match status" value="1"/>
</dbReference>
<dbReference type="PIRSF" id="PIRSF005902">
    <property type="entry name" value="DNase_TatD"/>
    <property type="match status" value="1"/>
</dbReference>
<dbReference type="PANTHER" id="PTHR46124:SF2">
    <property type="entry name" value="D-AMINOACYL-TRNA DEACYLASE"/>
    <property type="match status" value="1"/>
</dbReference>
<feature type="binding site" evidence="1">
    <location>
        <position position="76"/>
    </location>
    <ligand>
        <name>a divalent metal cation</name>
        <dbReference type="ChEBI" id="CHEBI:60240"/>
        <label>1</label>
    </ligand>
</feature>
<sequence length="239" mass="27213">MRCSDAHAHLDPRLDALLDPEMTVMVSCTTREQYAHARSLKLPSLRISCGVHPWQAAQISVDELIPCMKEADFIGEIGMDSVWCDVPHEMQRQVFHRQLHLARQWHKPVILHTKGMEQEILQELKTCPNDYVVHWYSCGRHMEEYIALGCAFTFALSLESDENEQRLAALVPLDRILVESDGLSAMEWVKGQTLEGHAYEAGLRHIEAMLAKIRGLSSAAMHEQICANYRRIILREGTA</sequence>
<dbReference type="EMBL" id="DWWM01000052">
    <property type="protein sequence ID" value="HJC37065.1"/>
    <property type="molecule type" value="Genomic_DNA"/>
</dbReference>
<reference evidence="2" key="1">
    <citation type="journal article" date="2021" name="PeerJ">
        <title>Extensive microbial diversity within the chicken gut microbiome revealed by metagenomics and culture.</title>
        <authorList>
            <person name="Gilroy R."/>
            <person name="Ravi A."/>
            <person name="Getino M."/>
            <person name="Pursley I."/>
            <person name="Horton D.L."/>
            <person name="Alikhan N.F."/>
            <person name="Baker D."/>
            <person name="Gharbi K."/>
            <person name="Hall N."/>
            <person name="Watson M."/>
            <person name="Adriaenssens E.M."/>
            <person name="Foster-Nyarko E."/>
            <person name="Jarju S."/>
            <person name="Secka A."/>
            <person name="Antonio M."/>
            <person name="Oren A."/>
            <person name="Chaudhuri R.R."/>
            <person name="La Ragione R."/>
            <person name="Hildebrand F."/>
            <person name="Pallen M.J."/>
        </authorList>
    </citation>
    <scope>NUCLEOTIDE SEQUENCE</scope>
    <source>
        <strain evidence="2">CHK187-11901</strain>
    </source>
</reference>
<dbReference type="AlphaFoldDB" id="A0A9D2SX33"/>
<feature type="binding site" evidence="1">
    <location>
        <position position="9"/>
    </location>
    <ligand>
        <name>a divalent metal cation</name>
        <dbReference type="ChEBI" id="CHEBI:60240"/>
        <label>1</label>
    </ligand>
</feature>